<dbReference type="OrthoDB" id="259356at2"/>
<dbReference type="Pfam" id="PF06439">
    <property type="entry name" value="3keto-disac_hyd"/>
    <property type="match status" value="1"/>
</dbReference>
<dbReference type="RefSeq" id="WP_048643480.1">
    <property type="nucleotide sequence ID" value="NZ_CAXBGM010000013.1"/>
</dbReference>
<keyword evidence="1" id="KW-0732">Signal</keyword>
<dbReference type="InterPro" id="IPR010496">
    <property type="entry name" value="AL/BT2_dom"/>
</dbReference>
<evidence type="ECO:0000313" key="4">
    <source>
        <dbReference type="Proteomes" id="UP000036520"/>
    </source>
</evidence>
<dbReference type="EMBL" id="CP012040">
    <property type="protein sequence ID" value="AKP53366.1"/>
    <property type="molecule type" value="Genomic_DNA"/>
</dbReference>
<dbReference type="Gene3D" id="2.60.120.560">
    <property type="entry name" value="Exo-inulinase, domain 1"/>
    <property type="match status" value="1"/>
</dbReference>
<evidence type="ECO:0000259" key="2">
    <source>
        <dbReference type="Pfam" id="PF06439"/>
    </source>
</evidence>
<dbReference type="KEGG" id="camu:CA2015_4006"/>
<feature type="chain" id="PRO_5005208075" description="3-keto-alpha-glucoside-1,2-lyase/3-keto-2-hydroxy-glucal hydratase domain-containing protein" evidence="1">
    <location>
        <begin position="25"/>
        <end position="275"/>
    </location>
</feature>
<feature type="domain" description="3-keto-alpha-glucoside-1,2-lyase/3-keto-2-hydroxy-glucal hydratase" evidence="2">
    <location>
        <begin position="40"/>
        <end position="270"/>
    </location>
</feature>
<name>A0A0H4PFV8_9BACT</name>
<sequence length="275" mass="30886">MLRKSGFCLVLFFALSMANFSAMAQSFPIELPASWKKGEAIQLFNGENLEYWYTFIKDRGRDEDPKNVFQVADGLLTISGEEWGCITTNNPYDNYILKTSFRWEGETYGDRKEKARDSGLLIHSKGEDGGYSGIWMHGIEVQIIEGGTGDFLAVGDGTETFGLSAPVAKELQGSSHLYEPGGDLVRINKGRINWYGRSPKWTDTIGFRGKKEVEKKVGKWNDLEVQTWEGNIAVFLNGKLVNFATKVQPEFGRIQVQSEGATIQFKEITLFPLIK</sequence>
<organism evidence="3 4">
    <name type="scientific">Cyclobacterium amurskyense</name>
    <dbReference type="NCBI Taxonomy" id="320787"/>
    <lineage>
        <taxon>Bacteria</taxon>
        <taxon>Pseudomonadati</taxon>
        <taxon>Bacteroidota</taxon>
        <taxon>Cytophagia</taxon>
        <taxon>Cytophagales</taxon>
        <taxon>Cyclobacteriaceae</taxon>
        <taxon>Cyclobacterium</taxon>
    </lineage>
</organism>
<evidence type="ECO:0000313" key="3">
    <source>
        <dbReference type="EMBL" id="AKP53366.1"/>
    </source>
</evidence>
<dbReference type="Proteomes" id="UP000036520">
    <property type="component" value="Chromosome"/>
</dbReference>
<evidence type="ECO:0000256" key="1">
    <source>
        <dbReference type="SAM" id="SignalP"/>
    </source>
</evidence>
<gene>
    <name evidence="3" type="ORF">CA2015_4006</name>
</gene>
<keyword evidence="4" id="KW-1185">Reference proteome</keyword>
<dbReference type="STRING" id="320787.CA2015_4006"/>
<feature type="signal peptide" evidence="1">
    <location>
        <begin position="1"/>
        <end position="24"/>
    </location>
</feature>
<reference evidence="3 4" key="1">
    <citation type="submission" date="2015-07" db="EMBL/GenBank/DDBJ databases">
        <authorList>
            <person name="Kim K.M."/>
        </authorList>
    </citation>
    <scope>NUCLEOTIDE SEQUENCE [LARGE SCALE GENOMIC DNA]</scope>
    <source>
        <strain evidence="3 4">KCTC 12363</strain>
    </source>
</reference>
<dbReference type="AlphaFoldDB" id="A0A0H4PFV8"/>
<protein>
    <recommendedName>
        <fullName evidence="2">3-keto-alpha-glucoside-1,2-lyase/3-keto-2-hydroxy-glucal hydratase domain-containing protein</fullName>
    </recommendedName>
</protein>
<accession>A0A0H4PFV8</accession>
<dbReference type="GO" id="GO:0016787">
    <property type="term" value="F:hydrolase activity"/>
    <property type="evidence" value="ECO:0007669"/>
    <property type="project" value="InterPro"/>
</dbReference>
<proteinExistence type="predicted"/>